<geneLocation type="plasmid" evidence="2 3">
    <name>pDGEO01</name>
</geneLocation>
<dbReference type="Gene3D" id="1.10.132.100">
    <property type="match status" value="1"/>
</dbReference>
<evidence type="ECO:0000313" key="2">
    <source>
        <dbReference type="EMBL" id="ABF44064.1"/>
    </source>
</evidence>
<dbReference type="HOGENOM" id="CLU_034285_1_0_0"/>
<proteinExistence type="predicted"/>
<dbReference type="CDD" id="cd09729">
    <property type="entry name" value="Cse1_I-E"/>
    <property type="match status" value="1"/>
</dbReference>
<dbReference type="Pfam" id="PF09481">
    <property type="entry name" value="CRISPR_Cse1"/>
    <property type="match status" value="1"/>
</dbReference>
<dbReference type="KEGG" id="dge:Dgeo_2630"/>
<accession>Q1J370</accession>
<organism evidence="2 3">
    <name type="scientific">Deinococcus geothermalis (strain DSM 11300 / CIP 105573 / AG-3a)</name>
    <dbReference type="NCBI Taxonomy" id="319795"/>
    <lineage>
        <taxon>Bacteria</taxon>
        <taxon>Thermotogati</taxon>
        <taxon>Deinococcota</taxon>
        <taxon>Deinococci</taxon>
        <taxon>Deinococcales</taxon>
        <taxon>Deinococcaceae</taxon>
        <taxon>Deinococcus</taxon>
    </lineage>
</organism>
<dbReference type="eggNOG" id="COG1203">
    <property type="taxonomic scope" value="Bacteria"/>
</dbReference>
<keyword evidence="3" id="KW-1185">Reference proteome</keyword>
<sequence>MDTFPLLDREWIPVIAGVGERRHVSLRDSLLRAAEFRRIDAGHPLQTAALYRLHLAVLHRALKGPRDAEQGADWYLAGHFPDDVAHYLDRYADRFHLFGPQPFLQVKDLDPALVGENFRSHWTRLSAEEGSPNTTALYNVEARPGGDRSDALTPAQAALRLLEHQNFALGGLIKRFTTSARAAPVATAGLFLAEGANLHQTLCLNLVPYPQAMHGPDLPPWEEAPLTVAQIRACYDPEQPRVAAGYASRYTWPSRSVLLLPEETPQGVVVRWVGFGAGVPLAGPGEGSGTGTDPMVSLRPSRDPKNEQPFPYKLRRERLLWRDLNALLPDPAAQVDENRQGKVKVRPGTPPKTVSQARAVMRAVAERQRRVQPPVPFQDAPEDAWAEEGTPDARAAHPVIPVVVFGQLTDQGKAFAMRQETYTLPEAFIENPERFRDHVQAALTDASTVGEGLRRSVHLLAHALLKKDAERDPHKDDVGKLANQIPAEPTYWAGLDTPFRAYLLALDADPQAALRDWHAALRRAALVGWHTAEEAAGMNAAGLRAVEKAQGPLLKALNTLKPKETPHDQARGG</sequence>
<protein>
    <submittedName>
        <fullName evidence="2">CRISPR-associated protein, Cse1 family</fullName>
    </submittedName>
</protein>
<name>Q1J370_DEIGD</name>
<dbReference type="NCBIfam" id="TIGR02547">
    <property type="entry name" value="casA_cse1"/>
    <property type="match status" value="1"/>
</dbReference>
<dbReference type="Proteomes" id="UP000002431">
    <property type="component" value="Plasmid pDGEO01"/>
</dbReference>
<keyword evidence="2" id="KW-0614">Plasmid</keyword>
<evidence type="ECO:0000313" key="3">
    <source>
        <dbReference type="Proteomes" id="UP000002431"/>
    </source>
</evidence>
<dbReference type="InterPro" id="IPR013381">
    <property type="entry name" value="CRISPR-assoc_prot_Cse1"/>
</dbReference>
<gene>
    <name evidence="2" type="ordered locus">Dgeo_2630</name>
</gene>
<dbReference type="EMBL" id="CP000358">
    <property type="protein sequence ID" value="ABF44064.1"/>
    <property type="molecule type" value="Genomic_DNA"/>
</dbReference>
<dbReference type="AlphaFoldDB" id="Q1J370"/>
<evidence type="ECO:0000256" key="1">
    <source>
        <dbReference type="SAM" id="MobiDB-lite"/>
    </source>
</evidence>
<feature type="region of interest" description="Disordered" evidence="1">
    <location>
        <begin position="283"/>
        <end position="309"/>
    </location>
</feature>
<reference evidence="2" key="1">
    <citation type="submission" date="2006-04" db="EMBL/GenBank/DDBJ databases">
        <title>Complete sequence of plasmid1 pDGEO01 of Deinococcus geothermalis DSM 11300.</title>
        <authorList>
            <consortium name="US DOE Joint Genome Institute"/>
            <person name="Copeland A."/>
            <person name="Lucas S."/>
            <person name="Lapidus A."/>
            <person name="Barry K."/>
            <person name="Detter J.C."/>
            <person name="Glavina del Rio T."/>
            <person name="Hammon N."/>
            <person name="Israni S."/>
            <person name="Dalin E."/>
            <person name="Tice H."/>
            <person name="Pitluck S."/>
            <person name="Brettin T."/>
            <person name="Bruce D."/>
            <person name="Han C."/>
            <person name="Tapia R."/>
            <person name="Saunders E."/>
            <person name="Gilna P."/>
            <person name="Schmutz J."/>
            <person name="Larimer F."/>
            <person name="Land M."/>
            <person name="Hauser L."/>
            <person name="Kyrpides N."/>
            <person name="Kim E."/>
            <person name="Daly M.J."/>
            <person name="Fredrickson J.K."/>
            <person name="Makarova K.S."/>
            <person name="Gaidamakova E.K."/>
            <person name="Zhai M."/>
            <person name="Richardson P."/>
        </authorList>
    </citation>
    <scope>NUCLEOTIDE SEQUENCE</scope>
    <source>
        <strain evidence="2">DSM 11300</strain>
        <plasmid evidence="2">pDGEO01</plasmid>
    </source>
</reference>
<dbReference type="RefSeq" id="WP_011525936.1">
    <property type="nucleotide sequence ID" value="NC_008010.2"/>
</dbReference>